<sequence>MFYVAYLHPVLTSRKFYYCILIAFCAFQELGNSDDVGVLITNKPEAEILRKFADYQEFDFAEPGNTPMKTMMYTKDHVLSLPPHRSSAKSLFPILQKLGMPVELIGDGEIIKLTEDYIVCEERVRVTEKASKILVCF</sequence>
<evidence type="ECO:0000313" key="1">
    <source>
        <dbReference type="EMBL" id="KAI3942953.1"/>
    </source>
</evidence>
<proteinExistence type="predicted"/>
<name>A0AAD4T9X5_9MAGN</name>
<dbReference type="Proteomes" id="UP001202328">
    <property type="component" value="Unassembled WGS sequence"/>
</dbReference>
<dbReference type="PANTHER" id="PTHR45841">
    <property type="entry name" value="MRNA TURNOVER PROTEIN 4 MRTO4"/>
    <property type="match status" value="1"/>
</dbReference>
<dbReference type="GO" id="GO:0003723">
    <property type="term" value="F:RNA binding"/>
    <property type="evidence" value="ECO:0007669"/>
    <property type="project" value="TreeGrafter"/>
</dbReference>
<organism evidence="1 2">
    <name type="scientific">Papaver atlanticum</name>
    <dbReference type="NCBI Taxonomy" id="357466"/>
    <lineage>
        <taxon>Eukaryota</taxon>
        <taxon>Viridiplantae</taxon>
        <taxon>Streptophyta</taxon>
        <taxon>Embryophyta</taxon>
        <taxon>Tracheophyta</taxon>
        <taxon>Spermatophyta</taxon>
        <taxon>Magnoliopsida</taxon>
        <taxon>Ranunculales</taxon>
        <taxon>Papaveraceae</taxon>
        <taxon>Papaveroideae</taxon>
        <taxon>Papaver</taxon>
    </lineage>
</organism>
<dbReference type="GO" id="GO:0006364">
    <property type="term" value="P:rRNA processing"/>
    <property type="evidence" value="ECO:0007669"/>
    <property type="project" value="TreeGrafter"/>
</dbReference>
<dbReference type="GO" id="GO:0042273">
    <property type="term" value="P:ribosomal large subunit biogenesis"/>
    <property type="evidence" value="ECO:0007669"/>
    <property type="project" value="TreeGrafter"/>
</dbReference>
<gene>
    <name evidence="1" type="ORF">MKW98_005465</name>
</gene>
<dbReference type="GO" id="GO:0005730">
    <property type="term" value="C:nucleolus"/>
    <property type="evidence" value="ECO:0007669"/>
    <property type="project" value="TreeGrafter"/>
</dbReference>
<dbReference type="GO" id="GO:0000956">
    <property type="term" value="P:nuclear-transcribed mRNA catabolic process"/>
    <property type="evidence" value="ECO:0007669"/>
    <property type="project" value="TreeGrafter"/>
</dbReference>
<dbReference type="AlphaFoldDB" id="A0AAD4T9X5"/>
<dbReference type="InterPro" id="IPR051742">
    <property type="entry name" value="Ribosome_Assembly_uL10"/>
</dbReference>
<dbReference type="EMBL" id="JAJJMB010004448">
    <property type="protein sequence ID" value="KAI3942953.1"/>
    <property type="molecule type" value="Genomic_DNA"/>
</dbReference>
<protein>
    <submittedName>
        <fullName evidence="1">Uncharacterized protein</fullName>
    </submittedName>
</protein>
<evidence type="ECO:0000313" key="2">
    <source>
        <dbReference type="Proteomes" id="UP001202328"/>
    </source>
</evidence>
<keyword evidence="2" id="KW-1185">Reference proteome</keyword>
<reference evidence="1" key="1">
    <citation type="submission" date="2022-04" db="EMBL/GenBank/DDBJ databases">
        <title>A functionally conserved STORR gene fusion in Papaver species that diverged 16.8 million years ago.</title>
        <authorList>
            <person name="Catania T."/>
        </authorList>
    </citation>
    <scope>NUCLEOTIDE SEQUENCE</scope>
    <source>
        <strain evidence="1">S-188037</strain>
    </source>
</reference>
<accession>A0AAD4T9X5</accession>
<comment type="caution">
    <text evidence="1">The sequence shown here is derived from an EMBL/GenBank/DDBJ whole genome shotgun (WGS) entry which is preliminary data.</text>
</comment>
<dbReference type="GO" id="GO:0030687">
    <property type="term" value="C:preribosome, large subunit precursor"/>
    <property type="evidence" value="ECO:0007669"/>
    <property type="project" value="TreeGrafter"/>
</dbReference>
<dbReference type="PANTHER" id="PTHR45841:SF1">
    <property type="entry name" value="MRNA TURNOVER PROTEIN 4 HOMOLOG"/>
    <property type="match status" value="1"/>
</dbReference>